<accession>A0AAN8XI88</accession>
<dbReference type="AlphaFoldDB" id="A0AAN8XI88"/>
<gene>
    <name evidence="1" type="ORF">SK128_008559</name>
</gene>
<comment type="caution">
    <text evidence="1">The sequence shown here is derived from an EMBL/GenBank/DDBJ whole genome shotgun (WGS) entry which is preliminary data.</text>
</comment>
<protein>
    <submittedName>
        <fullName evidence="1">Uncharacterized protein</fullName>
    </submittedName>
</protein>
<dbReference type="Proteomes" id="UP001381693">
    <property type="component" value="Unassembled WGS sequence"/>
</dbReference>
<evidence type="ECO:0000313" key="2">
    <source>
        <dbReference type="Proteomes" id="UP001381693"/>
    </source>
</evidence>
<proteinExistence type="predicted"/>
<name>A0AAN8XI88_HALRR</name>
<reference evidence="1 2" key="1">
    <citation type="submission" date="2023-11" db="EMBL/GenBank/DDBJ databases">
        <title>Halocaridina rubra genome assembly.</title>
        <authorList>
            <person name="Smith C."/>
        </authorList>
    </citation>
    <scope>NUCLEOTIDE SEQUENCE [LARGE SCALE GENOMIC DNA]</scope>
    <source>
        <strain evidence="1">EP-1</strain>
        <tissue evidence="1">Whole</tissue>
    </source>
</reference>
<dbReference type="EMBL" id="JAXCGZ010001923">
    <property type="protein sequence ID" value="KAK7085020.1"/>
    <property type="molecule type" value="Genomic_DNA"/>
</dbReference>
<evidence type="ECO:0000313" key="1">
    <source>
        <dbReference type="EMBL" id="KAK7085020.1"/>
    </source>
</evidence>
<sequence length="92" mass="10324">MFLYPRMAFGLFVSEPIALMKTLASLCVLAVLEDAAFSGSIWHLVSAAAGSSAFLVLLRPLPFLGLSVEARLLWASYKQRYKFAFVRLAYFW</sequence>
<keyword evidence="2" id="KW-1185">Reference proteome</keyword>
<organism evidence="1 2">
    <name type="scientific">Halocaridina rubra</name>
    <name type="common">Hawaiian red shrimp</name>
    <dbReference type="NCBI Taxonomy" id="373956"/>
    <lineage>
        <taxon>Eukaryota</taxon>
        <taxon>Metazoa</taxon>
        <taxon>Ecdysozoa</taxon>
        <taxon>Arthropoda</taxon>
        <taxon>Crustacea</taxon>
        <taxon>Multicrustacea</taxon>
        <taxon>Malacostraca</taxon>
        <taxon>Eumalacostraca</taxon>
        <taxon>Eucarida</taxon>
        <taxon>Decapoda</taxon>
        <taxon>Pleocyemata</taxon>
        <taxon>Caridea</taxon>
        <taxon>Atyoidea</taxon>
        <taxon>Atyidae</taxon>
        <taxon>Halocaridina</taxon>
    </lineage>
</organism>